<evidence type="ECO:0000256" key="1">
    <source>
        <dbReference type="SAM" id="MobiDB-lite"/>
    </source>
</evidence>
<protein>
    <submittedName>
        <fullName evidence="3">Uncharacterized protein</fullName>
    </submittedName>
</protein>
<keyword evidence="4" id="KW-1185">Reference proteome</keyword>
<organism evidence="3 4">
    <name type="scientific">Gemmata obscuriglobus</name>
    <dbReference type="NCBI Taxonomy" id="114"/>
    <lineage>
        <taxon>Bacteria</taxon>
        <taxon>Pseudomonadati</taxon>
        <taxon>Planctomycetota</taxon>
        <taxon>Planctomycetia</taxon>
        <taxon>Gemmatales</taxon>
        <taxon>Gemmataceae</taxon>
        <taxon>Gemmata</taxon>
    </lineage>
</organism>
<evidence type="ECO:0000313" key="4">
    <source>
        <dbReference type="Proteomes" id="UP000245802"/>
    </source>
</evidence>
<proteinExistence type="predicted"/>
<dbReference type="RefSeq" id="WP_010043687.1">
    <property type="nucleotide sequence ID" value="NZ_CP025958.1"/>
</dbReference>
<accession>A0A2Z3HB45</accession>
<dbReference type="KEGG" id="gog:C1280_30670"/>
<feature type="transmembrane region" description="Helical" evidence="2">
    <location>
        <begin position="115"/>
        <end position="133"/>
    </location>
</feature>
<dbReference type="Proteomes" id="UP000245802">
    <property type="component" value="Chromosome"/>
</dbReference>
<keyword evidence="2" id="KW-0812">Transmembrane</keyword>
<feature type="compositionally biased region" description="Pro residues" evidence="1">
    <location>
        <begin position="1"/>
        <end position="16"/>
    </location>
</feature>
<feature type="transmembrane region" description="Helical" evidence="2">
    <location>
        <begin position="87"/>
        <end position="109"/>
    </location>
</feature>
<name>A0A2Z3HB45_9BACT</name>
<dbReference type="AlphaFoldDB" id="A0A2Z3HB45"/>
<feature type="region of interest" description="Disordered" evidence="1">
    <location>
        <begin position="1"/>
        <end position="20"/>
    </location>
</feature>
<dbReference type="EMBL" id="CP025958">
    <property type="protein sequence ID" value="AWM40926.1"/>
    <property type="molecule type" value="Genomic_DNA"/>
</dbReference>
<gene>
    <name evidence="3" type="ORF">C1280_30670</name>
</gene>
<evidence type="ECO:0000313" key="3">
    <source>
        <dbReference type="EMBL" id="AWM40926.1"/>
    </source>
</evidence>
<evidence type="ECO:0000256" key="2">
    <source>
        <dbReference type="SAM" id="Phobius"/>
    </source>
</evidence>
<dbReference type="OrthoDB" id="291075at2"/>
<sequence>MTEPSSTPPPPPPAAPPAEGSVVSSAASAILPLMRLLPAPPLGAILTPPEPQDIRKPWFFVQVWAEVRLAAQMYFDSRYRISRTAQITFPLLAALGVLNYFLLAHWFFLPIISPIVERLMDGVLAVVAYRVLLRELDRYRTVLDYLARFSHR</sequence>
<keyword evidence="2" id="KW-0472">Membrane</keyword>
<reference evidence="3 4" key="1">
    <citation type="submission" date="2018-01" db="EMBL/GenBank/DDBJ databases">
        <title>G. obscuriglobus.</title>
        <authorList>
            <person name="Franke J."/>
            <person name="Blomberg W."/>
            <person name="Selmecki A."/>
        </authorList>
    </citation>
    <scope>NUCLEOTIDE SEQUENCE [LARGE SCALE GENOMIC DNA]</scope>
    <source>
        <strain evidence="3 4">DSM 5831</strain>
    </source>
</reference>
<keyword evidence="2" id="KW-1133">Transmembrane helix</keyword>